<dbReference type="OrthoDB" id="9896433at2"/>
<gene>
    <name evidence="1" type="ORF">ET989_06015</name>
</gene>
<protein>
    <submittedName>
        <fullName evidence="1">Uncharacterized protein</fullName>
    </submittedName>
</protein>
<evidence type="ECO:0000313" key="1">
    <source>
        <dbReference type="EMBL" id="TBT85992.1"/>
    </source>
</evidence>
<accession>A0A4Q9KF38</accession>
<keyword evidence="2" id="KW-1185">Reference proteome</keyword>
<proteinExistence type="predicted"/>
<dbReference type="EMBL" id="SDMQ01000004">
    <property type="protein sequence ID" value="TBT85992.1"/>
    <property type="molecule type" value="Genomic_DNA"/>
</dbReference>
<reference evidence="1 2" key="1">
    <citation type="submission" date="2019-01" db="EMBL/GenBank/DDBJ databases">
        <title>Lactibacter flavus gen. nov., sp. nov., a novel bacterium of the family Propionibacteriaceae isolated from raw milk and dairy products.</title>
        <authorList>
            <person name="Huptas C."/>
            <person name="Wenning M."/>
            <person name="Breitenwieser F."/>
            <person name="Doll E."/>
            <person name="Von Neubeck M."/>
            <person name="Busse H.-J."/>
            <person name="Scherer S."/>
        </authorList>
    </citation>
    <scope>NUCLEOTIDE SEQUENCE [LARGE SCALE GENOMIC DNA]</scope>
    <source>
        <strain evidence="1 2">KCTC 33808</strain>
    </source>
</reference>
<sequence>MTTPTGHDGSGHVHVRLRQRTKQLLQTWRMLEDARCIRCCGERVDEIMGQQAQCRWLLERYQVFDPAGDNERHESQQALQRLQEPTPSQDWLAAAQALIRLRPEA</sequence>
<dbReference type="RefSeq" id="WP_131167641.1">
    <property type="nucleotide sequence ID" value="NZ_SDMQ01000004.1"/>
</dbReference>
<name>A0A4Q9KF38_9ACTN</name>
<comment type="caution">
    <text evidence="1">The sequence shown here is derived from an EMBL/GenBank/DDBJ whole genome shotgun (WGS) entry which is preliminary data.</text>
</comment>
<dbReference type="Proteomes" id="UP000292373">
    <property type="component" value="Unassembled WGS sequence"/>
</dbReference>
<organism evidence="1 2">
    <name type="scientific">Propioniciclava sinopodophylli</name>
    <dbReference type="NCBI Taxonomy" id="1837344"/>
    <lineage>
        <taxon>Bacteria</taxon>
        <taxon>Bacillati</taxon>
        <taxon>Actinomycetota</taxon>
        <taxon>Actinomycetes</taxon>
        <taxon>Propionibacteriales</taxon>
        <taxon>Propionibacteriaceae</taxon>
        <taxon>Propioniciclava</taxon>
    </lineage>
</organism>
<evidence type="ECO:0000313" key="2">
    <source>
        <dbReference type="Proteomes" id="UP000292373"/>
    </source>
</evidence>
<dbReference type="AlphaFoldDB" id="A0A4Q9KF38"/>